<comment type="caution">
    <text evidence="2">The sequence shown here is derived from an EMBL/GenBank/DDBJ whole genome shotgun (WGS) entry which is preliminary data.</text>
</comment>
<sequence length="107" mass="12662">MEELIKNIVEADKAARGRINEKIHERDNVHSQILEKRSDVISKYQEESRKRIEERRAQLEEELKAAAMVEETRYQNTLEQLNRQVEAHREEWVSKLTAQCLKLEGCS</sequence>
<evidence type="ECO:0000313" key="3">
    <source>
        <dbReference type="Proteomes" id="UP001529340"/>
    </source>
</evidence>
<evidence type="ECO:0000256" key="1">
    <source>
        <dbReference type="SAM" id="Coils"/>
    </source>
</evidence>
<organism evidence="2 3">
    <name type="scientific">Amedibacillus dolichus</name>
    <dbReference type="NCBI Taxonomy" id="31971"/>
    <lineage>
        <taxon>Bacteria</taxon>
        <taxon>Bacillati</taxon>
        <taxon>Bacillota</taxon>
        <taxon>Erysipelotrichia</taxon>
        <taxon>Erysipelotrichales</taxon>
        <taxon>Erysipelotrichaceae</taxon>
        <taxon>Amedibacillus</taxon>
    </lineage>
</organism>
<protein>
    <recommendedName>
        <fullName evidence="4">Stress protein</fullName>
    </recommendedName>
</protein>
<reference evidence="2" key="1">
    <citation type="submission" date="2023-06" db="EMBL/GenBank/DDBJ databases">
        <title>Identification and characterization of horizontal gene transfer across gut microbiota members of farm animals based on homology search.</title>
        <authorList>
            <person name="Schwarzerova J."/>
            <person name="Nykrynova M."/>
            <person name="Jureckova K."/>
            <person name="Cejkova D."/>
            <person name="Rychlik I."/>
        </authorList>
    </citation>
    <scope>NUCLEOTIDE SEQUENCE</scope>
    <source>
        <strain evidence="2">ET39</strain>
    </source>
</reference>
<dbReference type="RefSeq" id="WP_289606732.1">
    <property type="nucleotide sequence ID" value="NZ_JAUDCG010000003.1"/>
</dbReference>
<gene>
    <name evidence="2" type="ORF">QUV96_01270</name>
</gene>
<keyword evidence="1" id="KW-0175">Coiled coil</keyword>
<evidence type="ECO:0000313" key="2">
    <source>
        <dbReference type="EMBL" id="MDM8156263.1"/>
    </source>
</evidence>
<proteinExistence type="predicted"/>
<evidence type="ECO:0008006" key="4">
    <source>
        <dbReference type="Google" id="ProtNLM"/>
    </source>
</evidence>
<keyword evidence="3" id="KW-1185">Reference proteome</keyword>
<accession>A0ABT7U9G1</accession>
<feature type="coiled-coil region" evidence="1">
    <location>
        <begin position="42"/>
        <end position="91"/>
    </location>
</feature>
<dbReference type="Proteomes" id="UP001529340">
    <property type="component" value="Unassembled WGS sequence"/>
</dbReference>
<dbReference type="EMBL" id="JAUDCG010000003">
    <property type="protein sequence ID" value="MDM8156263.1"/>
    <property type="molecule type" value="Genomic_DNA"/>
</dbReference>
<name>A0ABT7U9G1_9FIRM</name>
<reference evidence="2" key="2">
    <citation type="submission" date="2023-06" db="EMBL/GenBank/DDBJ databases">
        <authorList>
            <person name="Zeman M."/>
            <person name="Kubasova T."/>
            <person name="Jahodarova E."/>
            <person name="Nykrynova M."/>
            <person name="Rychlik I."/>
        </authorList>
    </citation>
    <scope>NUCLEOTIDE SEQUENCE</scope>
    <source>
        <strain evidence="2">ET39</strain>
    </source>
</reference>